<reference evidence="1" key="1">
    <citation type="submission" date="2021-03" db="EMBL/GenBank/DDBJ databases">
        <authorList>
            <consortium name="DOE Joint Genome Institute"/>
            <person name="Ahrendt S."/>
            <person name="Looney B.P."/>
            <person name="Miyauchi S."/>
            <person name="Morin E."/>
            <person name="Drula E."/>
            <person name="Courty P.E."/>
            <person name="Chicoki N."/>
            <person name="Fauchery L."/>
            <person name="Kohler A."/>
            <person name="Kuo A."/>
            <person name="Labutti K."/>
            <person name="Pangilinan J."/>
            <person name="Lipzen A."/>
            <person name="Riley R."/>
            <person name="Andreopoulos W."/>
            <person name="He G."/>
            <person name="Johnson J."/>
            <person name="Barry K.W."/>
            <person name="Grigoriev I.V."/>
            <person name="Nagy L."/>
            <person name="Hibbett D."/>
            <person name="Henrissat B."/>
            <person name="Matheny P.B."/>
            <person name="Labbe J."/>
            <person name="Martin F."/>
        </authorList>
    </citation>
    <scope>NUCLEOTIDE SEQUENCE</scope>
    <source>
        <strain evidence="1">HHB10654</strain>
    </source>
</reference>
<dbReference type="Proteomes" id="UP000814140">
    <property type="component" value="Unassembled WGS sequence"/>
</dbReference>
<proteinExistence type="predicted"/>
<evidence type="ECO:0000313" key="1">
    <source>
        <dbReference type="EMBL" id="KAI0057074.1"/>
    </source>
</evidence>
<protein>
    <submittedName>
        <fullName evidence="1">Uncharacterized protein</fullName>
    </submittedName>
</protein>
<reference evidence="1" key="2">
    <citation type="journal article" date="2022" name="New Phytol.">
        <title>Evolutionary transition to the ectomycorrhizal habit in the genomes of a hyperdiverse lineage of mushroom-forming fungi.</title>
        <authorList>
            <person name="Looney B."/>
            <person name="Miyauchi S."/>
            <person name="Morin E."/>
            <person name="Drula E."/>
            <person name="Courty P.E."/>
            <person name="Kohler A."/>
            <person name="Kuo A."/>
            <person name="LaButti K."/>
            <person name="Pangilinan J."/>
            <person name="Lipzen A."/>
            <person name="Riley R."/>
            <person name="Andreopoulos W."/>
            <person name="He G."/>
            <person name="Johnson J."/>
            <person name="Nolan M."/>
            <person name="Tritt A."/>
            <person name="Barry K.W."/>
            <person name="Grigoriev I.V."/>
            <person name="Nagy L.G."/>
            <person name="Hibbett D."/>
            <person name="Henrissat B."/>
            <person name="Matheny P.B."/>
            <person name="Labbe J."/>
            <person name="Martin F.M."/>
        </authorList>
    </citation>
    <scope>NUCLEOTIDE SEQUENCE</scope>
    <source>
        <strain evidence="1">HHB10654</strain>
    </source>
</reference>
<evidence type="ECO:0000313" key="2">
    <source>
        <dbReference type="Proteomes" id="UP000814140"/>
    </source>
</evidence>
<comment type="caution">
    <text evidence="1">The sequence shown here is derived from an EMBL/GenBank/DDBJ whole genome shotgun (WGS) entry which is preliminary data.</text>
</comment>
<name>A0ACB8SL08_9AGAM</name>
<accession>A0ACB8SL08</accession>
<keyword evidence="2" id="KW-1185">Reference proteome</keyword>
<gene>
    <name evidence="1" type="ORF">BV25DRAFT_1469010</name>
</gene>
<dbReference type="EMBL" id="MU277253">
    <property type="protein sequence ID" value="KAI0057074.1"/>
    <property type="molecule type" value="Genomic_DNA"/>
</dbReference>
<sequence length="85" mass="9454">MPSRTTFPPWKRATRGSRGLSVHLRAALVDFLVVRCSQLVPWPGDDCLSHLLSKATTISTVVFVGQLPFSIPKDLRSLPRESRPV</sequence>
<organism evidence="1 2">
    <name type="scientific">Artomyces pyxidatus</name>
    <dbReference type="NCBI Taxonomy" id="48021"/>
    <lineage>
        <taxon>Eukaryota</taxon>
        <taxon>Fungi</taxon>
        <taxon>Dikarya</taxon>
        <taxon>Basidiomycota</taxon>
        <taxon>Agaricomycotina</taxon>
        <taxon>Agaricomycetes</taxon>
        <taxon>Russulales</taxon>
        <taxon>Auriscalpiaceae</taxon>
        <taxon>Artomyces</taxon>
    </lineage>
</organism>